<organism evidence="6 7">
    <name type="scientific">Favolaschia claudopus</name>
    <dbReference type="NCBI Taxonomy" id="2862362"/>
    <lineage>
        <taxon>Eukaryota</taxon>
        <taxon>Fungi</taxon>
        <taxon>Dikarya</taxon>
        <taxon>Basidiomycota</taxon>
        <taxon>Agaricomycotina</taxon>
        <taxon>Agaricomycetes</taxon>
        <taxon>Agaricomycetidae</taxon>
        <taxon>Agaricales</taxon>
        <taxon>Marasmiineae</taxon>
        <taxon>Mycenaceae</taxon>
        <taxon>Favolaschia</taxon>
    </lineage>
</organism>
<evidence type="ECO:0000256" key="1">
    <source>
        <dbReference type="ARBA" id="ARBA00022723"/>
    </source>
</evidence>
<dbReference type="SUPFAM" id="SSF144232">
    <property type="entry name" value="HIT/MYND zinc finger-like"/>
    <property type="match status" value="1"/>
</dbReference>
<dbReference type="Proteomes" id="UP001362999">
    <property type="component" value="Unassembled WGS sequence"/>
</dbReference>
<feature type="domain" description="MYND-type" evidence="5">
    <location>
        <begin position="429"/>
        <end position="477"/>
    </location>
</feature>
<evidence type="ECO:0000256" key="2">
    <source>
        <dbReference type="ARBA" id="ARBA00022771"/>
    </source>
</evidence>
<dbReference type="GO" id="GO:0008270">
    <property type="term" value="F:zinc ion binding"/>
    <property type="evidence" value="ECO:0007669"/>
    <property type="project" value="UniProtKB-KW"/>
</dbReference>
<keyword evidence="3" id="KW-0862">Zinc</keyword>
<sequence length="637" mass="71359">MQPTFFELPYPLRRVANVALRMSDSPEDIYTSLSRLHGHLLSTPLSQRETQLAALYPVIYAHLNPSFIPDTETTPESSFRLRTLCAITAIKLLDTICDGDPIIALDVADLWPRLWAWIEFMHNHDYFPLPPKHSSLAQIKIDRFSIIGSYFSVLEPTAATPDVYSFVLCVWKNFIEFWEGRGSGNRAAALSDYDHQSLKAILYASKFVHYCALQGSFPNLIDAAGGHGPLAFLLVRAVTLLYTLYKRCTEKVRNMCLLAMSAFIFVIFQADEPVLDQTKLLAAGIVPLVTQITLRLCSPQDGPAADKNQLASAIFFYLAGFCATYPGGEAGAAGVKAGLLQASLLCGAVFPNETLTTPGICLLHHRLRQLTSEYDFMRALIKALPEAQTLVFTGKVGTSRHLDLWYSFVQVANDRLAVFADFRSRLVNTRSCANFECNELISGKKQLHRCGGCRASYFCSKACQKASWKQQRHRSACLHVKTVSNVIDKPSNRFPLAVYLHDYQTRKRTLFLEKLAHIHGKKNTDFCVVLEYGEDDVCRAHVAETANWAFVLGKHHYEEHSATGRHEMHIFQFEHHEKNDAKPIVLRCNTSAQLDGMMDIAGRIPAGVDVANLEERCPALYQEVMALADMKVVEIYG</sequence>
<keyword evidence="7" id="KW-1185">Reference proteome</keyword>
<evidence type="ECO:0000259" key="5">
    <source>
        <dbReference type="PROSITE" id="PS50865"/>
    </source>
</evidence>
<dbReference type="Pfam" id="PF01753">
    <property type="entry name" value="zf-MYND"/>
    <property type="match status" value="1"/>
</dbReference>
<accession>A0AAW0DKA0</accession>
<dbReference type="EMBL" id="JAWWNJ010000007">
    <property type="protein sequence ID" value="KAK7052244.1"/>
    <property type="molecule type" value="Genomic_DNA"/>
</dbReference>
<dbReference type="PROSITE" id="PS01360">
    <property type="entry name" value="ZF_MYND_1"/>
    <property type="match status" value="1"/>
</dbReference>
<protein>
    <recommendedName>
        <fullName evidence="5">MYND-type domain-containing protein</fullName>
    </recommendedName>
</protein>
<keyword evidence="1" id="KW-0479">Metal-binding</keyword>
<reference evidence="6 7" key="1">
    <citation type="journal article" date="2024" name="J Genomics">
        <title>Draft genome sequencing and assembly of Favolaschia claudopus CIRM-BRFM 2984 isolated from oak limbs.</title>
        <authorList>
            <person name="Navarro D."/>
            <person name="Drula E."/>
            <person name="Chaduli D."/>
            <person name="Cazenave R."/>
            <person name="Ahrendt S."/>
            <person name="Wang J."/>
            <person name="Lipzen A."/>
            <person name="Daum C."/>
            <person name="Barry K."/>
            <person name="Grigoriev I.V."/>
            <person name="Favel A."/>
            <person name="Rosso M.N."/>
            <person name="Martin F."/>
        </authorList>
    </citation>
    <scope>NUCLEOTIDE SEQUENCE [LARGE SCALE GENOMIC DNA]</scope>
    <source>
        <strain evidence="6 7">CIRM-BRFM 2984</strain>
    </source>
</reference>
<dbReference type="PROSITE" id="PS50865">
    <property type="entry name" value="ZF_MYND_2"/>
    <property type="match status" value="1"/>
</dbReference>
<name>A0AAW0DKA0_9AGAR</name>
<gene>
    <name evidence="6" type="ORF">R3P38DRAFT_3594816</name>
</gene>
<dbReference type="Gene3D" id="6.10.140.2220">
    <property type="match status" value="1"/>
</dbReference>
<evidence type="ECO:0000256" key="4">
    <source>
        <dbReference type="PROSITE-ProRule" id="PRU00134"/>
    </source>
</evidence>
<proteinExistence type="predicted"/>
<evidence type="ECO:0000256" key="3">
    <source>
        <dbReference type="ARBA" id="ARBA00022833"/>
    </source>
</evidence>
<dbReference type="AlphaFoldDB" id="A0AAW0DKA0"/>
<comment type="caution">
    <text evidence="6">The sequence shown here is derived from an EMBL/GenBank/DDBJ whole genome shotgun (WGS) entry which is preliminary data.</text>
</comment>
<evidence type="ECO:0000313" key="6">
    <source>
        <dbReference type="EMBL" id="KAK7052244.1"/>
    </source>
</evidence>
<dbReference type="InterPro" id="IPR002893">
    <property type="entry name" value="Znf_MYND"/>
</dbReference>
<keyword evidence="2 4" id="KW-0863">Zinc-finger</keyword>
<evidence type="ECO:0000313" key="7">
    <source>
        <dbReference type="Proteomes" id="UP001362999"/>
    </source>
</evidence>